<comment type="caution">
    <text evidence="1">The sequence shown here is derived from an EMBL/GenBank/DDBJ whole genome shotgun (WGS) entry which is preliminary data.</text>
</comment>
<dbReference type="Proteomes" id="UP000230767">
    <property type="component" value="Unassembled WGS sequence"/>
</dbReference>
<organism evidence="1 2">
    <name type="scientific">Candidatus Nealsonbacteria bacterium CG_4_10_14_0_8_um_filter_37_14</name>
    <dbReference type="NCBI Taxonomy" id="1974684"/>
    <lineage>
        <taxon>Bacteria</taxon>
        <taxon>Candidatus Nealsoniibacteriota</taxon>
    </lineage>
</organism>
<dbReference type="AlphaFoldDB" id="A0A2M7R7C6"/>
<protein>
    <submittedName>
        <fullName evidence="1">Uncharacterized protein</fullName>
    </submittedName>
</protein>
<proteinExistence type="predicted"/>
<reference evidence="2" key="1">
    <citation type="submission" date="2017-09" db="EMBL/GenBank/DDBJ databases">
        <title>Depth-based differentiation of microbial function through sediment-hosted aquifers and enrichment of novel symbionts in the deep terrestrial subsurface.</title>
        <authorList>
            <person name="Probst A.J."/>
            <person name="Ladd B."/>
            <person name="Jarett J.K."/>
            <person name="Geller-Mcgrath D.E."/>
            <person name="Sieber C.M.K."/>
            <person name="Emerson J.B."/>
            <person name="Anantharaman K."/>
            <person name="Thomas B.C."/>
            <person name="Malmstrom R."/>
            <person name="Stieglmeier M."/>
            <person name="Klingl A."/>
            <person name="Woyke T."/>
            <person name="Ryan C.M."/>
            <person name="Banfield J.F."/>
        </authorList>
    </citation>
    <scope>NUCLEOTIDE SEQUENCE [LARGE SCALE GENOMIC DNA]</scope>
</reference>
<sequence>MQRPLEKQVSDEFNWFMGVQEMPHTSGISYPVFEWSFGAKDGIKGGTLRAWPFQGILVFEVRGEEEKFDSIKIALKSINEYGWGEPPHINEVLQDILETKSKFPVRDIEEAKQVFKELRQKWQTLVAS</sequence>
<accession>A0A2M7R7C6</accession>
<evidence type="ECO:0000313" key="2">
    <source>
        <dbReference type="Proteomes" id="UP000230767"/>
    </source>
</evidence>
<evidence type="ECO:0000313" key="1">
    <source>
        <dbReference type="EMBL" id="PIY89325.1"/>
    </source>
</evidence>
<name>A0A2M7R7C6_9BACT</name>
<gene>
    <name evidence="1" type="ORF">COY73_01195</name>
</gene>
<dbReference type="EMBL" id="PFLW01000035">
    <property type="protein sequence ID" value="PIY89325.1"/>
    <property type="molecule type" value="Genomic_DNA"/>
</dbReference>